<dbReference type="EMBL" id="GBXM01012924">
    <property type="protein sequence ID" value="JAH95653.1"/>
    <property type="molecule type" value="Transcribed_RNA"/>
</dbReference>
<reference evidence="2" key="1">
    <citation type="submission" date="2014-11" db="EMBL/GenBank/DDBJ databases">
        <authorList>
            <person name="Amaro Gonzalez C."/>
        </authorList>
    </citation>
    <scope>NUCLEOTIDE SEQUENCE</scope>
</reference>
<reference evidence="2" key="2">
    <citation type="journal article" date="2015" name="Fish Shellfish Immunol.">
        <title>Early steps in the European eel (Anguilla anguilla)-Vibrio vulnificus interaction in the gills: Role of the RtxA13 toxin.</title>
        <authorList>
            <person name="Callol A."/>
            <person name="Pajuelo D."/>
            <person name="Ebbesson L."/>
            <person name="Teles M."/>
            <person name="MacKenzie S."/>
            <person name="Amaro C."/>
        </authorList>
    </citation>
    <scope>NUCLEOTIDE SEQUENCE</scope>
</reference>
<proteinExistence type="predicted"/>
<dbReference type="AlphaFoldDB" id="A0A0E9X1S0"/>
<name>A0A0E9X1S0_ANGAN</name>
<keyword evidence="1" id="KW-0812">Transmembrane</keyword>
<evidence type="ECO:0000256" key="1">
    <source>
        <dbReference type="SAM" id="Phobius"/>
    </source>
</evidence>
<feature type="transmembrane region" description="Helical" evidence="1">
    <location>
        <begin position="12"/>
        <end position="33"/>
    </location>
</feature>
<evidence type="ECO:0000313" key="2">
    <source>
        <dbReference type="EMBL" id="JAH95653.1"/>
    </source>
</evidence>
<sequence length="53" mass="6323">MMLETFMEKIFSLFYAAVLFDCIMCVFCTYVHVQTRGNTRRQCMTNSQIRTEI</sequence>
<protein>
    <submittedName>
        <fullName evidence="2">Uncharacterized protein</fullName>
    </submittedName>
</protein>
<keyword evidence="1" id="KW-0472">Membrane</keyword>
<accession>A0A0E9X1S0</accession>
<keyword evidence="1" id="KW-1133">Transmembrane helix</keyword>
<organism evidence="2">
    <name type="scientific">Anguilla anguilla</name>
    <name type="common">European freshwater eel</name>
    <name type="synonym">Muraena anguilla</name>
    <dbReference type="NCBI Taxonomy" id="7936"/>
    <lineage>
        <taxon>Eukaryota</taxon>
        <taxon>Metazoa</taxon>
        <taxon>Chordata</taxon>
        <taxon>Craniata</taxon>
        <taxon>Vertebrata</taxon>
        <taxon>Euteleostomi</taxon>
        <taxon>Actinopterygii</taxon>
        <taxon>Neopterygii</taxon>
        <taxon>Teleostei</taxon>
        <taxon>Anguilliformes</taxon>
        <taxon>Anguillidae</taxon>
        <taxon>Anguilla</taxon>
    </lineage>
</organism>